<dbReference type="SUPFAM" id="SSF81321">
    <property type="entry name" value="Family A G protein-coupled receptor-like"/>
    <property type="match status" value="1"/>
</dbReference>
<evidence type="ECO:0000256" key="6">
    <source>
        <dbReference type="ARBA" id="ARBA00023136"/>
    </source>
</evidence>
<comment type="similarity">
    <text evidence="9">Belongs to the G-protein coupled receptor 1 family.</text>
</comment>
<dbReference type="PRINTS" id="PR00237">
    <property type="entry name" value="GPCRRHODOPSN"/>
</dbReference>
<keyword evidence="3 9" id="KW-0812">Transmembrane</keyword>
<dbReference type="Pfam" id="PF00001">
    <property type="entry name" value="7tm_1"/>
    <property type="match status" value="1"/>
</dbReference>
<evidence type="ECO:0000256" key="2">
    <source>
        <dbReference type="ARBA" id="ARBA00022475"/>
    </source>
</evidence>
<feature type="transmembrane region" description="Helical" evidence="10">
    <location>
        <begin position="233"/>
        <end position="258"/>
    </location>
</feature>
<dbReference type="EMBL" id="CAJPWZ010001989">
    <property type="protein sequence ID" value="CAG2228146.1"/>
    <property type="molecule type" value="Genomic_DNA"/>
</dbReference>
<dbReference type="PANTHER" id="PTHR46925">
    <property type="entry name" value="G-PROTEIN COUPLED RECEPTOR TKR-1-RELATED"/>
    <property type="match status" value="1"/>
</dbReference>
<dbReference type="CDD" id="cd15390">
    <property type="entry name" value="7tmA_TACR"/>
    <property type="match status" value="1"/>
</dbReference>
<evidence type="ECO:0000256" key="10">
    <source>
        <dbReference type="SAM" id="Phobius"/>
    </source>
</evidence>
<feature type="transmembrane region" description="Helical" evidence="10">
    <location>
        <begin position="270"/>
        <end position="291"/>
    </location>
</feature>
<dbReference type="GO" id="GO:0005886">
    <property type="term" value="C:plasma membrane"/>
    <property type="evidence" value="ECO:0007669"/>
    <property type="project" value="UniProtKB-SubCell"/>
</dbReference>
<dbReference type="PRINTS" id="PR00244">
    <property type="entry name" value="NEUROKININR"/>
</dbReference>
<dbReference type="Proteomes" id="UP000683360">
    <property type="component" value="Unassembled WGS sequence"/>
</dbReference>
<dbReference type="SMART" id="SM01381">
    <property type="entry name" value="7TM_GPCR_Srsx"/>
    <property type="match status" value="1"/>
</dbReference>
<proteinExistence type="inferred from homology"/>
<dbReference type="PROSITE" id="PS00237">
    <property type="entry name" value="G_PROTEIN_RECEP_F1_1"/>
    <property type="match status" value="1"/>
</dbReference>
<sequence>MEENIFVMPWWQQGLFITAFVILFLVATVGNLIVIWIVLAHKRMRTVTNYFLVNLAVADALISVLNTLFTSTFLMYQDWWYGLAWCKFTTFISVCTVAASVLTLMAIAIDRYLAIVHPLRPRPTSRVVLAISCIWSVSILLASPNLLYGNEVFYANSTQITCTLVWPDGQPSVSDIDLWYNVIVIIVSYVVPMLILIITYTRVGIELWGQKAIGENTHVQYDRIQSKRRVVKMMIFVVIVFGICWLPYHLYFLIVSAIKEISLNRYMQQVYLVIYWIAMSNSMYNPIIYCWMNNRFRQGFVEVFCSCPCRPCKRLKQKHGHENTFTAVGTYAMTEKYQERNGSVLQSVTYYNGNQTKKNGSEKMECFSDDEYCL</sequence>
<dbReference type="Gene3D" id="1.20.1070.10">
    <property type="entry name" value="Rhodopsin 7-helix transmembrane proteins"/>
    <property type="match status" value="1"/>
</dbReference>
<feature type="transmembrane region" description="Helical" evidence="10">
    <location>
        <begin position="88"/>
        <end position="107"/>
    </location>
</feature>
<evidence type="ECO:0000256" key="5">
    <source>
        <dbReference type="ARBA" id="ARBA00023040"/>
    </source>
</evidence>
<evidence type="ECO:0000313" key="12">
    <source>
        <dbReference type="EMBL" id="CAG2228146.1"/>
    </source>
</evidence>
<keyword evidence="13" id="KW-1185">Reference proteome</keyword>
<comment type="caution">
    <text evidence="12">The sequence shown here is derived from an EMBL/GenBank/DDBJ whole genome shotgun (WGS) entry which is preliminary data.</text>
</comment>
<dbReference type="GO" id="GO:0004995">
    <property type="term" value="F:tachykinin receptor activity"/>
    <property type="evidence" value="ECO:0007669"/>
    <property type="project" value="InterPro"/>
</dbReference>
<keyword evidence="7 9" id="KW-0675">Receptor</keyword>
<dbReference type="FunFam" id="1.20.1070.10:FF:000291">
    <property type="entry name" value="Predicted protein"/>
    <property type="match status" value="1"/>
</dbReference>
<dbReference type="PANTHER" id="PTHR46925:SF2">
    <property type="entry name" value="G-PROTEIN COUPLED RECEPTOR TKR-1-RELATED"/>
    <property type="match status" value="1"/>
</dbReference>
<dbReference type="InterPro" id="IPR001681">
    <property type="entry name" value="Neurokn_rcpt"/>
</dbReference>
<evidence type="ECO:0000256" key="3">
    <source>
        <dbReference type="ARBA" id="ARBA00022692"/>
    </source>
</evidence>
<dbReference type="AlphaFoldDB" id="A0A8S3TCR6"/>
<comment type="subcellular location">
    <subcellularLocation>
        <location evidence="1">Cell membrane</location>
        <topology evidence="1">Multi-pass membrane protein</topology>
    </subcellularLocation>
</comment>
<keyword evidence="6 10" id="KW-0472">Membrane</keyword>
<name>A0A8S3TCR6_MYTED</name>
<organism evidence="12 13">
    <name type="scientific">Mytilus edulis</name>
    <name type="common">Blue mussel</name>
    <dbReference type="NCBI Taxonomy" id="6550"/>
    <lineage>
        <taxon>Eukaryota</taxon>
        <taxon>Metazoa</taxon>
        <taxon>Spiralia</taxon>
        <taxon>Lophotrochozoa</taxon>
        <taxon>Mollusca</taxon>
        <taxon>Bivalvia</taxon>
        <taxon>Autobranchia</taxon>
        <taxon>Pteriomorphia</taxon>
        <taxon>Mytilida</taxon>
        <taxon>Mytiloidea</taxon>
        <taxon>Mytilidae</taxon>
        <taxon>Mytilinae</taxon>
        <taxon>Mytilus</taxon>
    </lineage>
</organism>
<dbReference type="InterPro" id="IPR000276">
    <property type="entry name" value="GPCR_Rhodpsn"/>
</dbReference>
<evidence type="ECO:0000256" key="8">
    <source>
        <dbReference type="ARBA" id="ARBA00023224"/>
    </source>
</evidence>
<keyword evidence="5 9" id="KW-0297">G-protein coupled receptor</keyword>
<dbReference type="InterPro" id="IPR017452">
    <property type="entry name" value="GPCR_Rhodpsn_7TM"/>
</dbReference>
<evidence type="ECO:0000256" key="7">
    <source>
        <dbReference type="ARBA" id="ARBA00023170"/>
    </source>
</evidence>
<keyword evidence="2" id="KW-1003">Cell membrane</keyword>
<keyword evidence="8 9" id="KW-0807">Transducer</keyword>
<dbReference type="PROSITE" id="PS50262">
    <property type="entry name" value="G_PROTEIN_RECEP_F1_2"/>
    <property type="match status" value="1"/>
</dbReference>
<dbReference type="OrthoDB" id="5981855at2759"/>
<keyword evidence="4 10" id="KW-1133">Transmembrane helix</keyword>
<evidence type="ECO:0000313" key="13">
    <source>
        <dbReference type="Proteomes" id="UP000683360"/>
    </source>
</evidence>
<accession>A0A8S3TCR6</accession>
<protein>
    <submittedName>
        <fullName evidence="12">TACR3</fullName>
    </submittedName>
</protein>
<evidence type="ECO:0000256" key="1">
    <source>
        <dbReference type="ARBA" id="ARBA00004651"/>
    </source>
</evidence>
<feature type="transmembrane region" description="Helical" evidence="10">
    <location>
        <begin position="178"/>
        <end position="201"/>
    </location>
</feature>
<evidence type="ECO:0000259" key="11">
    <source>
        <dbReference type="PROSITE" id="PS50262"/>
    </source>
</evidence>
<feature type="domain" description="G-protein coupled receptors family 1 profile" evidence="11">
    <location>
        <begin position="30"/>
        <end position="289"/>
    </location>
</feature>
<feature type="transmembrane region" description="Helical" evidence="10">
    <location>
        <begin position="127"/>
        <end position="148"/>
    </location>
</feature>
<evidence type="ECO:0000256" key="9">
    <source>
        <dbReference type="RuleBase" id="RU000688"/>
    </source>
</evidence>
<gene>
    <name evidence="12" type="ORF">MEDL_41113</name>
</gene>
<reference evidence="12" key="1">
    <citation type="submission" date="2021-03" db="EMBL/GenBank/DDBJ databases">
        <authorList>
            <person name="Bekaert M."/>
        </authorList>
    </citation>
    <scope>NUCLEOTIDE SEQUENCE</scope>
</reference>
<feature type="transmembrane region" description="Helical" evidence="10">
    <location>
        <begin position="15"/>
        <end position="39"/>
    </location>
</feature>
<evidence type="ECO:0000256" key="4">
    <source>
        <dbReference type="ARBA" id="ARBA00022989"/>
    </source>
</evidence>
<feature type="transmembrane region" description="Helical" evidence="10">
    <location>
        <begin position="51"/>
        <end position="76"/>
    </location>
</feature>